<dbReference type="SMART" id="SM01144">
    <property type="entry name" value="DTW"/>
    <property type="match status" value="1"/>
</dbReference>
<keyword evidence="4" id="KW-0819">tRNA processing</keyword>
<dbReference type="Pfam" id="PF03942">
    <property type="entry name" value="DTW"/>
    <property type="match status" value="1"/>
</dbReference>
<evidence type="ECO:0000259" key="9">
    <source>
        <dbReference type="SMART" id="SM01144"/>
    </source>
</evidence>
<dbReference type="GO" id="GO:0008033">
    <property type="term" value="P:tRNA processing"/>
    <property type="evidence" value="ECO:0007669"/>
    <property type="project" value="UniProtKB-KW"/>
</dbReference>
<sequence>MSRDRGAWPSSGVVVVFTAIVWAMKCCQRLFLQRWRFGWNLEEGIDFVVASSLLELSMNLNCNTPARLCLCGRLASSRREREIGSTCVMYSMAKSNPSNHLRLIRLWLLTVPVYTHGDDSFGTSFLIVVAGRRDLANAARLPSRTQAPPANPSRISSGASNFRHSPAMGSQSTVRRPFCLRCTKPARICLCDRVKSPPLDNSVAVTILQHSLEKTHPLNSTRVARICLKNLSVVPVTDVNFQAQFLIRPLEPNRHHPHITGDAFDKSILANFSNYTVTYSSKYILVTIERTAKPDIGWILNHPVGRAAISNGFMVRKLQRKDLPQESNRFKDFEEFNLFVPPGSVLLFPGPNSMEIVELEYEIKQLIVLDGTWAKARRMYYENPWLKLLPQLKLDPRKESLYSEVRHQPKAECLSTVESIVCALKGLGNDEDALDEILQVFESMILDQRRCKDEKFKVLLKS</sequence>
<dbReference type="AlphaFoldDB" id="A0AAP0AYW3"/>
<reference evidence="10 11" key="1">
    <citation type="journal article" date="2022" name="Nat. Plants">
        <title>Genomes of leafy and leafless Platanthera orchids illuminate the evolution of mycoheterotrophy.</title>
        <authorList>
            <person name="Li M.H."/>
            <person name="Liu K.W."/>
            <person name="Li Z."/>
            <person name="Lu H.C."/>
            <person name="Ye Q.L."/>
            <person name="Zhang D."/>
            <person name="Wang J.Y."/>
            <person name="Li Y.F."/>
            <person name="Zhong Z.M."/>
            <person name="Liu X."/>
            <person name="Yu X."/>
            <person name="Liu D.K."/>
            <person name="Tu X.D."/>
            <person name="Liu B."/>
            <person name="Hao Y."/>
            <person name="Liao X.Y."/>
            <person name="Jiang Y.T."/>
            <person name="Sun W.H."/>
            <person name="Chen J."/>
            <person name="Chen Y.Q."/>
            <person name="Ai Y."/>
            <person name="Zhai J.W."/>
            <person name="Wu S.S."/>
            <person name="Zhou Z."/>
            <person name="Hsiao Y.Y."/>
            <person name="Wu W.L."/>
            <person name="Chen Y.Y."/>
            <person name="Lin Y.F."/>
            <person name="Hsu J.L."/>
            <person name="Li C.Y."/>
            <person name="Wang Z.W."/>
            <person name="Zhao X."/>
            <person name="Zhong W.Y."/>
            <person name="Ma X.K."/>
            <person name="Ma L."/>
            <person name="Huang J."/>
            <person name="Chen G.Z."/>
            <person name="Huang M.Z."/>
            <person name="Huang L."/>
            <person name="Peng D.H."/>
            <person name="Luo Y.B."/>
            <person name="Zou S.Q."/>
            <person name="Chen S.P."/>
            <person name="Lan S."/>
            <person name="Tsai W.C."/>
            <person name="Van de Peer Y."/>
            <person name="Liu Z.J."/>
        </authorList>
    </citation>
    <scope>NUCLEOTIDE SEQUENCE [LARGE SCALE GENOMIC DNA]</scope>
    <source>
        <strain evidence="10">Lor287</strain>
    </source>
</reference>
<proteinExistence type="inferred from homology"/>
<evidence type="ECO:0000256" key="5">
    <source>
        <dbReference type="ARBA" id="ARBA00034489"/>
    </source>
</evidence>
<keyword evidence="8" id="KW-1133">Transmembrane helix</keyword>
<evidence type="ECO:0000256" key="3">
    <source>
        <dbReference type="ARBA" id="ARBA00022691"/>
    </source>
</evidence>
<feature type="transmembrane region" description="Helical" evidence="8">
    <location>
        <begin position="6"/>
        <end position="24"/>
    </location>
</feature>
<evidence type="ECO:0000256" key="6">
    <source>
        <dbReference type="ARBA" id="ARBA00048718"/>
    </source>
</evidence>
<keyword evidence="2" id="KW-0808">Transferase</keyword>
<keyword evidence="3" id="KW-0949">S-adenosyl-L-methionine</keyword>
<protein>
    <recommendedName>
        <fullName evidence="1">tRNA-uridine aminocarboxypropyltransferase</fullName>
        <ecNumber evidence="1">2.5.1.25</ecNumber>
    </recommendedName>
</protein>
<dbReference type="Proteomes" id="UP001418222">
    <property type="component" value="Unassembled WGS sequence"/>
</dbReference>
<organism evidence="10 11">
    <name type="scientific">Platanthera zijinensis</name>
    <dbReference type="NCBI Taxonomy" id="2320716"/>
    <lineage>
        <taxon>Eukaryota</taxon>
        <taxon>Viridiplantae</taxon>
        <taxon>Streptophyta</taxon>
        <taxon>Embryophyta</taxon>
        <taxon>Tracheophyta</taxon>
        <taxon>Spermatophyta</taxon>
        <taxon>Magnoliopsida</taxon>
        <taxon>Liliopsida</taxon>
        <taxon>Asparagales</taxon>
        <taxon>Orchidaceae</taxon>
        <taxon>Orchidoideae</taxon>
        <taxon>Orchideae</taxon>
        <taxon>Orchidinae</taxon>
        <taxon>Platanthera</taxon>
    </lineage>
</organism>
<evidence type="ECO:0000313" key="10">
    <source>
        <dbReference type="EMBL" id="KAK8919452.1"/>
    </source>
</evidence>
<dbReference type="EMBL" id="JBBWWQ010000019">
    <property type="protein sequence ID" value="KAK8919452.1"/>
    <property type="molecule type" value="Genomic_DNA"/>
</dbReference>
<evidence type="ECO:0000256" key="4">
    <source>
        <dbReference type="ARBA" id="ARBA00022694"/>
    </source>
</evidence>
<keyword evidence="8" id="KW-0472">Membrane</keyword>
<evidence type="ECO:0000256" key="8">
    <source>
        <dbReference type="SAM" id="Phobius"/>
    </source>
</evidence>
<evidence type="ECO:0000256" key="2">
    <source>
        <dbReference type="ARBA" id="ARBA00022679"/>
    </source>
</evidence>
<gene>
    <name evidence="10" type="ORF">KSP39_PZI021444</name>
</gene>
<dbReference type="InterPro" id="IPR039262">
    <property type="entry name" value="DTWD2/TAPT"/>
</dbReference>
<feature type="compositionally biased region" description="Polar residues" evidence="7">
    <location>
        <begin position="143"/>
        <end position="169"/>
    </location>
</feature>
<feature type="region of interest" description="Disordered" evidence="7">
    <location>
        <begin position="139"/>
        <end position="169"/>
    </location>
</feature>
<keyword evidence="11" id="KW-1185">Reference proteome</keyword>
<comment type="similarity">
    <text evidence="5">Belongs to the TDD superfamily. DTWD2 family.</text>
</comment>
<evidence type="ECO:0000313" key="11">
    <source>
        <dbReference type="Proteomes" id="UP001418222"/>
    </source>
</evidence>
<comment type="catalytic activity">
    <reaction evidence="6">
        <text>a uridine in tRNA + S-adenosyl-L-methionine = a 3-[(3S)-3-amino-3-carboxypropyl]uridine in tRNA + S-methyl-5'-thioadenosine + H(+)</text>
        <dbReference type="Rhea" id="RHEA:62432"/>
        <dbReference type="Rhea" id="RHEA-COMP:13339"/>
        <dbReference type="Rhea" id="RHEA-COMP:16092"/>
        <dbReference type="ChEBI" id="CHEBI:15378"/>
        <dbReference type="ChEBI" id="CHEBI:17509"/>
        <dbReference type="ChEBI" id="CHEBI:59789"/>
        <dbReference type="ChEBI" id="CHEBI:65315"/>
        <dbReference type="ChEBI" id="CHEBI:82930"/>
        <dbReference type="EC" id="2.5.1.25"/>
    </reaction>
</comment>
<dbReference type="EC" id="2.5.1.25" evidence="1"/>
<feature type="domain" description="DTW" evidence="9">
    <location>
        <begin position="175"/>
        <end position="453"/>
    </location>
</feature>
<evidence type="ECO:0000256" key="1">
    <source>
        <dbReference type="ARBA" id="ARBA00012386"/>
    </source>
</evidence>
<evidence type="ECO:0000256" key="7">
    <source>
        <dbReference type="SAM" id="MobiDB-lite"/>
    </source>
</evidence>
<dbReference type="PANTHER" id="PTHR21392:SF0">
    <property type="entry name" value="TRNA-URIDINE AMINOCARBOXYPROPYLTRANSFERASE 2"/>
    <property type="match status" value="1"/>
</dbReference>
<comment type="caution">
    <text evidence="10">The sequence shown here is derived from an EMBL/GenBank/DDBJ whole genome shotgun (WGS) entry which is preliminary data.</text>
</comment>
<dbReference type="PANTHER" id="PTHR21392">
    <property type="entry name" value="TRNA-URIDINE AMINOCARBOXYPROPYLTRANSFERASE 2"/>
    <property type="match status" value="1"/>
</dbReference>
<dbReference type="GO" id="GO:0016432">
    <property type="term" value="F:tRNA-uridine aminocarboxypropyltransferase activity"/>
    <property type="evidence" value="ECO:0007669"/>
    <property type="project" value="UniProtKB-EC"/>
</dbReference>
<name>A0AAP0AYW3_9ASPA</name>
<dbReference type="InterPro" id="IPR005636">
    <property type="entry name" value="DTW"/>
</dbReference>
<keyword evidence="8" id="KW-0812">Transmembrane</keyword>
<accession>A0AAP0AYW3</accession>